<evidence type="ECO:0000313" key="7">
    <source>
        <dbReference type="EMBL" id="VEH73876.1"/>
    </source>
</evidence>
<dbReference type="Pfam" id="PF02518">
    <property type="entry name" value="HATPase_c"/>
    <property type="match status" value="1"/>
</dbReference>
<proteinExistence type="predicted"/>
<keyword evidence="8" id="KW-1185">Reference proteome</keyword>
<dbReference type="InterPro" id="IPR011712">
    <property type="entry name" value="Sig_transdc_His_kin_sub3_dim/P"/>
</dbReference>
<dbReference type="Gene3D" id="1.20.5.1930">
    <property type="match status" value="1"/>
</dbReference>
<evidence type="ECO:0000256" key="3">
    <source>
        <dbReference type="ARBA" id="ARBA00023012"/>
    </source>
</evidence>
<name>A0ABY6THK8_9CORY</name>
<feature type="transmembrane region" description="Helical" evidence="5">
    <location>
        <begin position="95"/>
        <end position="114"/>
    </location>
</feature>
<sequence length="379" mass="41403">MFSGQKLWLWGLHAMFAFLLLFGVARAYIDDRLDARAILLAIGLAAVYAAARWIPTWLWLTGLCLLWLGLMVHAQDFMWLEFPLIFVFLRALPKWPGLISITALWAAAAFIPAWLHPDGWSIAAAIGPLIGTTFAAGVFYIQRRLQAEAAHHRDIAKQLQETQAELAASEHQAGRLEERERLSRDIHDTVAQGLSSILLLSRAARNTDDLETKNEQLAVIEDTAGENLAEARRFVRELAGPDERLETQLDSILSQMRRRTEALGEDTTFDLVVSGSGGVPGDIKQVVVRAAQEGLNNVIKHAHASRSVVTLGLFEDAVTLDVVDNGHGVVEPPRHGGDSGFGLQGLSQRVESVGGSLSLESGDGTALAIRIPLKEQPHG</sequence>
<evidence type="ECO:0000256" key="1">
    <source>
        <dbReference type="ARBA" id="ARBA00022679"/>
    </source>
</evidence>
<keyword evidence="2 7" id="KW-0418">Kinase</keyword>
<feature type="coiled-coil region" evidence="4">
    <location>
        <begin position="142"/>
        <end position="179"/>
    </location>
</feature>
<dbReference type="EMBL" id="LR134408">
    <property type="protein sequence ID" value="VEH73876.1"/>
    <property type="molecule type" value="Genomic_DNA"/>
</dbReference>
<dbReference type="PANTHER" id="PTHR24421:SF62">
    <property type="entry name" value="SENSORY TRANSDUCTION HISTIDINE KINASE"/>
    <property type="match status" value="1"/>
</dbReference>
<dbReference type="Pfam" id="PF07730">
    <property type="entry name" value="HisKA_3"/>
    <property type="match status" value="1"/>
</dbReference>
<gene>
    <name evidence="7" type="primary">chrS</name>
    <name evidence="7" type="ORF">NCTC934_02197</name>
</gene>
<dbReference type="InterPro" id="IPR003594">
    <property type="entry name" value="HATPase_dom"/>
</dbReference>
<dbReference type="CDD" id="cd16917">
    <property type="entry name" value="HATPase_UhpB-NarQ-NarX-like"/>
    <property type="match status" value="1"/>
</dbReference>
<evidence type="ECO:0000313" key="8">
    <source>
        <dbReference type="Proteomes" id="UP000280707"/>
    </source>
</evidence>
<dbReference type="PANTHER" id="PTHR24421">
    <property type="entry name" value="NITRATE/NITRITE SENSOR PROTEIN NARX-RELATED"/>
    <property type="match status" value="1"/>
</dbReference>
<dbReference type="InterPro" id="IPR017205">
    <property type="entry name" value="Sig_transdc_His_kinase_ChrS"/>
</dbReference>
<organism evidence="7 8">
    <name type="scientific">Corynebacterium segmentosum</name>
    <dbReference type="NCBI Taxonomy" id="43990"/>
    <lineage>
        <taxon>Bacteria</taxon>
        <taxon>Bacillati</taxon>
        <taxon>Actinomycetota</taxon>
        <taxon>Actinomycetes</taxon>
        <taxon>Mycobacteriales</taxon>
        <taxon>Corynebacteriaceae</taxon>
        <taxon>Corynebacterium</taxon>
    </lineage>
</organism>
<keyword evidence="5" id="KW-0812">Transmembrane</keyword>
<dbReference type="EC" id="2.7.13.3" evidence="7"/>
<keyword evidence="4" id="KW-0175">Coiled coil</keyword>
<dbReference type="SUPFAM" id="SSF55874">
    <property type="entry name" value="ATPase domain of HSP90 chaperone/DNA topoisomerase II/histidine kinase"/>
    <property type="match status" value="1"/>
</dbReference>
<evidence type="ECO:0000256" key="2">
    <source>
        <dbReference type="ARBA" id="ARBA00022777"/>
    </source>
</evidence>
<dbReference type="GO" id="GO:0004673">
    <property type="term" value="F:protein histidine kinase activity"/>
    <property type="evidence" value="ECO:0007669"/>
    <property type="project" value="UniProtKB-EC"/>
</dbReference>
<evidence type="ECO:0000256" key="4">
    <source>
        <dbReference type="SAM" id="Coils"/>
    </source>
</evidence>
<feature type="domain" description="Histidine kinase/HSP90-like ATPase" evidence="6">
    <location>
        <begin position="282"/>
        <end position="375"/>
    </location>
</feature>
<dbReference type="PIRSF" id="PIRSF037434">
    <property type="entry name" value="STHK_ChrS"/>
    <property type="match status" value="1"/>
</dbReference>
<keyword evidence="5" id="KW-1133">Transmembrane helix</keyword>
<dbReference type="SMART" id="SM00387">
    <property type="entry name" value="HATPase_c"/>
    <property type="match status" value="1"/>
</dbReference>
<dbReference type="Gene3D" id="3.30.565.10">
    <property type="entry name" value="Histidine kinase-like ATPase, C-terminal domain"/>
    <property type="match status" value="1"/>
</dbReference>
<keyword evidence="1 7" id="KW-0808">Transferase</keyword>
<reference evidence="7 8" key="1">
    <citation type="submission" date="2018-12" db="EMBL/GenBank/DDBJ databases">
        <authorList>
            <consortium name="Pathogen Informatics"/>
        </authorList>
    </citation>
    <scope>NUCLEOTIDE SEQUENCE [LARGE SCALE GENOMIC DNA]</scope>
    <source>
        <strain evidence="7 8">NCTC934</strain>
    </source>
</reference>
<feature type="transmembrane region" description="Helical" evidence="5">
    <location>
        <begin position="120"/>
        <end position="141"/>
    </location>
</feature>
<dbReference type="InterPro" id="IPR050482">
    <property type="entry name" value="Sensor_HK_TwoCompSys"/>
</dbReference>
<evidence type="ECO:0000259" key="6">
    <source>
        <dbReference type="SMART" id="SM00387"/>
    </source>
</evidence>
<dbReference type="InterPro" id="IPR036890">
    <property type="entry name" value="HATPase_C_sf"/>
</dbReference>
<dbReference type="Proteomes" id="UP000280707">
    <property type="component" value="Chromosome"/>
</dbReference>
<accession>A0ABY6THK8</accession>
<keyword evidence="3" id="KW-0902">Two-component regulatory system</keyword>
<keyword evidence="5" id="KW-0472">Membrane</keyword>
<feature type="transmembrane region" description="Helical" evidence="5">
    <location>
        <begin position="57"/>
        <end position="74"/>
    </location>
</feature>
<evidence type="ECO:0000256" key="5">
    <source>
        <dbReference type="SAM" id="Phobius"/>
    </source>
</evidence>
<protein>
    <submittedName>
        <fullName evidence="7">Two-component system histidine kinase</fullName>
        <ecNumber evidence="7">2.7.13.3</ecNumber>
    </submittedName>
</protein>
<feature type="transmembrane region" description="Helical" evidence="5">
    <location>
        <begin position="7"/>
        <end position="28"/>
    </location>
</feature>